<organism evidence="7">
    <name type="scientific">Centruroides hentzi</name>
    <dbReference type="NCBI Taxonomy" id="88313"/>
    <lineage>
        <taxon>Eukaryota</taxon>
        <taxon>Metazoa</taxon>
        <taxon>Ecdysozoa</taxon>
        <taxon>Arthropoda</taxon>
        <taxon>Chelicerata</taxon>
        <taxon>Arachnida</taxon>
        <taxon>Scorpiones</taxon>
        <taxon>Buthida</taxon>
        <taxon>Buthoidea</taxon>
        <taxon>Buthidae</taxon>
        <taxon>Centruroides</taxon>
    </lineage>
</organism>
<evidence type="ECO:0000256" key="1">
    <source>
        <dbReference type="ARBA" id="ARBA00004613"/>
    </source>
</evidence>
<dbReference type="InterPro" id="IPR018218">
    <property type="entry name" value="Scorpion_toxinL"/>
</dbReference>
<name>A0A2I9LPA8_9SCOR</name>
<dbReference type="InterPro" id="IPR036574">
    <property type="entry name" value="Scorpion_toxin-like_sf"/>
</dbReference>
<keyword evidence="4" id="KW-1015">Disulfide bond</keyword>
<dbReference type="GO" id="GO:0019871">
    <property type="term" value="F:sodium channel inhibitor activity"/>
    <property type="evidence" value="ECO:0007669"/>
    <property type="project" value="InterPro"/>
</dbReference>
<dbReference type="PROSITE" id="PS51863">
    <property type="entry name" value="LCN_CSAB"/>
    <property type="match status" value="1"/>
</dbReference>
<feature type="domain" description="LCN-type CS-alpha/beta" evidence="6">
    <location>
        <begin position="19"/>
        <end position="84"/>
    </location>
</feature>
<accession>A0A2I9LPA8</accession>
<dbReference type="AlphaFoldDB" id="A0A2I9LPA8"/>
<evidence type="ECO:0000256" key="2">
    <source>
        <dbReference type="ARBA" id="ARBA00022525"/>
    </source>
</evidence>
<dbReference type="SMART" id="SM00505">
    <property type="entry name" value="Knot1"/>
    <property type="match status" value="1"/>
</dbReference>
<dbReference type="InterPro" id="IPR044062">
    <property type="entry name" value="LCN-type_CS_alpha_beta_dom"/>
</dbReference>
<reference evidence="7" key="1">
    <citation type="journal article" date="2017" name="Toxicon">
        <title>Venom-gland transcriptomics and venom proteomics of the Hentz striped scorpion (Centruroides hentzi; Buthidae) reveal high toxin diversity in a harmless member of a lethal family.</title>
        <authorList>
            <person name="Ward M.J."/>
            <person name="Ellsworth S.A."/>
            <person name="Rokyta D.R."/>
        </authorList>
    </citation>
    <scope>NUCLEOTIDE SEQUENCE</scope>
    <source>
        <tissue evidence="7">Venom gland</tissue>
    </source>
</reference>
<dbReference type="CDD" id="cd23106">
    <property type="entry name" value="neurotoxins_LC_scorpion"/>
    <property type="match status" value="1"/>
</dbReference>
<dbReference type="Pfam" id="PF00537">
    <property type="entry name" value="Toxin_3"/>
    <property type="match status" value="1"/>
</dbReference>
<evidence type="ECO:0000256" key="5">
    <source>
        <dbReference type="SAM" id="SignalP"/>
    </source>
</evidence>
<dbReference type="GO" id="GO:0090729">
    <property type="term" value="F:toxin activity"/>
    <property type="evidence" value="ECO:0007669"/>
    <property type="project" value="UniProtKB-KW"/>
</dbReference>
<keyword evidence="5" id="KW-0732">Signal</keyword>
<dbReference type="GO" id="GO:0006952">
    <property type="term" value="P:defense response"/>
    <property type="evidence" value="ECO:0007669"/>
    <property type="project" value="InterPro"/>
</dbReference>
<evidence type="ECO:0000313" key="7">
    <source>
        <dbReference type="EMBL" id="MBW20213.1"/>
    </source>
</evidence>
<evidence type="ECO:0000259" key="6">
    <source>
        <dbReference type="PROSITE" id="PS51863"/>
    </source>
</evidence>
<proteinExistence type="predicted"/>
<dbReference type="EMBL" id="GFWZ01000223">
    <property type="protein sequence ID" value="MBW20213.1"/>
    <property type="molecule type" value="Transcribed_RNA"/>
</dbReference>
<dbReference type="InterPro" id="IPR003614">
    <property type="entry name" value="Knottins"/>
</dbReference>
<dbReference type="GO" id="GO:0005576">
    <property type="term" value="C:extracellular region"/>
    <property type="evidence" value="ECO:0007669"/>
    <property type="project" value="UniProtKB-SubCell"/>
</dbReference>
<keyword evidence="2" id="KW-0964">Secreted</keyword>
<keyword evidence="3" id="KW-0800">Toxin</keyword>
<comment type="subcellular location">
    <subcellularLocation>
        <location evidence="1">Secreted</location>
    </subcellularLocation>
</comment>
<feature type="signal peptide" evidence="5">
    <location>
        <begin position="1"/>
        <end position="18"/>
    </location>
</feature>
<feature type="chain" id="PRO_5014344465" evidence="5">
    <location>
        <begin position="19"/>
        <end position="85"/>
    </location>
</feature>
<dbReference type="PRINTS" id="PR00285">
    <property type="entry name" value="SCORPNTOXIN"/>
</dbReference>
<evidence type="ECO:0000256" key="3">
    <source>
        <dbReference type="ARBA" id="ARBA00022656"/>
    </source>
</evidence>
<dbReference type="Gene3D" id="3.30.30.10">
    <property type="entry name" value="Knottin, scorpion toxin-like"/>
    <property type="match status" value="1"/>
</dbReference>
<dbReference type="SUPFAM" id="SSF57095">
    <property type="entry name" value="Scorpion toxin-like"/>
    <property type="match status" value="1"/>
</dbReference>
<evidence type="ECO:0000256" key="4">
    <source>
        <dbReference type="ARBA" id="ARBA00023157"/>
    </source>
</evidence>
<dbReference type="InterPro" id="IPR002061">
    <property type="entry name" value="Scorpion_toxinL/defensin"/>
</dbReference>
<protein>
    <submittedName>
        <fullName evidence="7">NaTx</fullName>
    </submittedName>
</protein>
<sequence>MKTLVLALCLMLIGLAYAKDGYLVIQKTGCKMACTPVSGNSYCNNECTSPNYGGKSGSCYLSACYCEGLPPDTKVYPLPNKPCGK</sequence>